<comment type="catalytic activity">
    <reaction evidence="2">
        <text>2 GTP = 3',3'-c-di-GMP + 2 diphosphate</text>
        <dbReference type="Rhea" id="RHEA:24898"/>
        <dbReference type="ChEBI" id="CHEBI:33019"/>
        <dbReference type="ChEBI" id="CHEBI:37565"/>
        <dbReference type="ChEBI" id="CHEBI:58805"/>
        <dbReference type="EC" id="2.7.7.65"/>
    </reaction>
</comment>
<dbReference type="PROSITE" id="PS50887">
    <property type="entry name" value="GGDEF"/>
    <property type="match status" value="1"/>
</dbReference>
<dbReference type="SMART" id="SM00267">
    <property type="entry name" value="GGDEF"/>
    <property type="match status" value="1"/>
</dbReference>
<accession>A0ABU3P519</accession>
<name>A0ABU3P519_9BURK</name>
<keyword evidence="5" id="KW-0548">Nucleotidyltransferase</keyword>
<dbReference type="SUPFAM" id="SSF55073">
    <property type="entry name" value="Nucleotide cyclase"/>
    <property type="match status" value="1"/>
</dbReference>
<gene>
    <name evidence="5" type="ORF">RQP53_00075</name>
</gene>
<reference evidence="5" key="1">
    <citation type="submission" date="2023-09" db="EMBL/GenBank/DDBJ databases">
        <title>Paucibacter sp. APW11 Genome sequencing and assembly.</title>
        <authorList>
            <person name="Kim I."/>
        </authorList>
    </citation>
    <scope>NUCLEOTIDE SEQUENCE</scope>
    <source>
        <strain evidence="5">APW11</strain>
    </source>
</reference>
<dbReference type="CDD" id="cd01949">
    <property type="entry name" value="GGDEF"/>
    <property type="match status" value="1"/>
</dbReference>
<keyword evidence="3" id="KW-0472">Membrane</keyword>
<feature type="transmembrane region" description="Helical" evidence="3">
    <location>
        <begin position="27"/>
        <end position="51"/>
    </location>
</feature>
<proteinExistence type="predicted"/>
<dbReference type="PANTHER" id="PTHR45138">
    <property type="entry name" value="REGULATORY COMPONENTS OF SENSORY TRANSDUCTION SYSTEM"/>
    <property type="match status" value="1"/>
</dbReference>
<dbReference type="InterPro" id="IPR000160">
    <property type="entry name" value="GGDEF_dom"/>
</dbReference>
<dbReference type="InterPro" id="IPR050469">
    <property type="entry name" value="Diguanylate_Cyclase"/>
</dbReference>
<dbReference type="RefSeq" id="WP_315647882.1">
    <property type="nucleotide sequence ID" value="NZ_JAVXZY010000001.1"/>
</dbReference>
<evidence type="ECO:0000256" key="3">
    <source>
        <dbReference type="SAM" id="Phobius"/>
    </source>
</evidence>
<organism evidence="5 6">
    <name type="scientific">Roseateles aquae</name>
    <dbReference type="NCBI Taxonomy" id="3077235"/>
    <lineage>
        <taxon>Bacteria</taxon>
        <taxon>Pseudomonadati</taxon>
        <taxon>Pseudomonadota</taxon>
        <taxon>Betaproteobacteria</taxon>
        <taxon>Burkholderiales</taxon>
        <taxon>Sphaerotilaceae</taxon>
        <taxon>Roseateles</taxon>
    </lineage>
</organism>
<evidence type="ECO:0000259" key="4">
    <source>
        <dbReference type="PROSITE" id="PS50887"/>
    </source>
</evidence>
<dbReference type="Gene3D" id="3.30.70.270">
    <property type="match status" value="1"/>
</dbReference>
<sequence>MQSDQFDEPRWLPVLDRWVQKLGMTRALLLLCGTVWLLAVGMSQLAITLMGQGNRTIATVSSSVCALSITSVFGYVFLRLVVHLEQARKSMLRHATQDALTGTFNRRYFLEQVGREWARARRYDTACALLLIDVDHFKRVNDSFGHLCGDTVLRQIADVSGETLRQADVLARFGGEEFIVFLPHTDPLGALDVAERIRERVEALNLSWNGKSVPLSISVGVAALGIEHQTLDQLIHDADEALYAAKASGRNCVRAGAGLLPGRSSVFSG</sequence>
<dbReference type="InterPro" id="IPR043128">
    <property type="entry name" value="Rev_trsase/Diguanyl_cyclase"/>
</dbReference>
<dbReference type="GO" id="GO:0052621">
    <property type="term" value="F:diguanylate cyclase activity"/>
    <property type="evidence" value="ECO:0007669"/>
    <property type="project" value="UniProtKB-EC"/>
</dbReference>
<dbReference type="InterPro" id="IPR029787">
    <property type="entry name" value="Nucleotide_cyclase"/>
</dbReference>
<dbReference type="Pfam" id="PF00990">
    <property type="entry name" value="GGDEF"/>
    <property type="match status" value="1"/>
</dbReference>
<keyword evidence="3" id="KW-1133">Transmembrane helix</keyword>
<dbReference type="EMBL" id="JAVXZY010000001">
    <property type="protein sequence ID" value="MDT8997663.1"/>
    <property type="molecule type" value="Genomic_DNA"/>
</dbReference>
<dbReference type="EC" id="2.7.7.65" evidence="1"/>
<evidence type="ECO:0000256" key="1">
    <source>
        <dbReference type="ARBA" id="ARBA00012528"/>
    </source>
</evidence>
<keyword evidence="5" id="KW-0808">Transferase</keyword>
<dbReference type="PANTHER" id="PTHR45138:SF9">
    <property type="entry name" value="DIGUANYLATE CYCLASE DGCM-RELATED"/>
    <property type="match status" value="1"/>
</dbReference>
<feature type="domain" description="GGDEF" evidence="4">
    <location>
        <begin position="125"/>
        <end position="258"/>
    </location>
</feature>
<protein>
    <recommendedName>
        <fullName evidence="1">diguanylate cyclase</fullName>
        <ecNumber evidence="1">2.7.7.65</ecNumber>
    </recommendedName>
</protein>
<feature type="transmembrane region" description="Helical" evidence="3">
    <location>
        <begin position="57"/>
        <end position="82"/>
    </location>
</feature>
<evidence type="ECO:0000256" key="2">
    <source>
        <dbReference type="ARBA" id="ARBA00034247"/>
    </source>
</evidence>
<evidence type="ECO:0000313" key="5">
    <source>
        <dbReference type="EMBL" id="MDT8997663.1"/>
    </source>
</evidence>
<keyword evidence="6" id="KW-1185">Reference proteome</keyword>
<dbReference type="NCBIfam" id="TIGR00254">
    <property type="entry name" value="GGDEF"/>
    <property type="match status" value="1"/>
</dbReference>
<dbReference type="Proteomes" id="UP001246372">
    <property type="component" value="Unassembled WGS sequence"/>
</dbReference>
<keyword evidence="3" id="KW-0812">Transmembrane</keyword>
<evidence type="ECO:0000313" key="6">
    <source>
        <dbReference type="Proteomes" id="UP001246372"/>
    </source>
</evidence>
<comment type="caution">
    <text evidence="5">The sequence shown here is derived from an EMBL/GenBank/DDBJ whole genome shotgun (WGS) entry which is preliminary data.</text>
</comment>